<gene>
    <name evidence="1" type="ORF">ACFOMG_00640</name>
</gene>
<accession>A0ABV7VPY5</accession>
<evidence type="ECO:0000313" key="1">
    <source>
        <dbReference type="EMBL" id="MFC3678616.1"/>
    </source>
</evidence>
<reference evidence="2" key="1">
    <citation type="journal article" date="2019" name="Int. J. Syst. Evol. Microbiol.">
        <title>The Global Catalogue of Microorganisms (GCM) 10K type strain sequencing project: providing services to taxonomists for standard genome sequencing and annotation.</title>
        <authorList>
            <consortium name="The Broad Institute Genomics Platform"/>
            <consortium name="The Broad Institute Genome Sequencing Center for Infectious Disease"/>
            <person name="Wu L."/>
            <person name="Ma J."/>
        </authorList>
    </citation>
    <scope>NUCLEOTIDE SEQUENCE [LARGE SCALE GENOMIC DNA]</scope>
    <source>
        <strain evidence="2">KCTC 42424</strain>
    </source>
</reference>
<protein>
    <submittedName>
        <fullName evidence="1">Uncharacterized protein</fullName>
    </submittedName>
</protein>
<name>A0ABV7VPY5_9GAMM</name>
<comment type="caution">
    <text evidence="1">The sequence shown here is derived from an EMBL/GenBank/DDBJ whole genome shotgun (WGS) entry which is preliminary data.</text>
</comment>
<dbReference type="RefSeq" id="WP_376864167.1">
    <property type="nucleotide sequence ID" value="NZ_JBHRYB010000001.1"/>
</dbReference>
<evidence type="ECO:0000313" key="2">
    <source>
        <dbReference type="Proteomes" id="UP001595722"/>
    </source>
</evidence>
<dbReference type="Proteomes" id="UP001595722">
    <property type="component" value="Unassembled WGS sequence"/>
</dbReference>
<dbReference type="EMBL" id="JBHRYB010000001">
    <property type="protein sequence ID" value="MFC3678616.1"/>
    <property type="molecule type" value="Genomic_DNA"/>
</dbReference>
<keyword evidence="2" id="KW-1185">Reference proteome</keyword>
<sequence length="181" mass="20743">MFTVLICGNIKTEKLAVFSEEIAAISRGANYYPIEISKPFGEEPLDSEVSGGASQFYSAMNCNYMVYLNCLPESNKKVKYSCSEISDDLTDYFVKAKNRSEFLEFVKSLAEASIVDMTEELYLVFSDEWDEGQDVRLIESDLDGVVSYFTDNNGWDLWLYNVANRTYVTKHHYIPLVFKVF</sequence>
<proteinExistence type="predicted"/>
<organism evidence="1 2">
    <name type="scientific">Bacterioplanoides pacificum</name>
    <dbReference type="NCBI Taxonomy" id="1171596"/>
    <lineage>
        <taxon>Bacteria</taxon>
        <taxon>Pseudomonadati</taxon>
        <taxon>Pseudomonadota</taxon>
        <taxon>Gammaproteobacteria</taxon>
        <taxon>Oceanospirillales</taxon>
        <taxon>Oceanospirillaceae</taxon>
        <taxon>Bacterioplanoides</taxon>
    </lineage>
</organism>